<dbReference type="InterPro" id="IPR050319">
    <property type="entry name" value="ABC_transp_ATP-bind"/>
</dbReference>
<dbReference type="Gene3D" id="3.40.50.300">
    <property type="entry name" value="P-loop containing nucleotide triphosphate hydrolases"/>
    <property type="match status" value="2"/>
</dbReference>
<dbReference type="PROSITE" id="PS00211">
    <property type="entry name" value="ABC_TRANSPORTER_1"/>
    <property type="match status" value="2"/>
</dbReference>
<dbReference type="FunFam" id="3.40.50.300:FF:000016">
    <property type="entry name" value="Oligopeptide ABC transporter ATP-binding component"/>
    <property type="match status" value="1"/>
</dbReference>
<protein>
    <submittedName>
        <fullName evidence="6">ABC transporter ATP-binding protein</fullName>
    </submittedName>
</protein>
<dbReference type="CDD" id="cd03257">
    <property type="entry name" value="ABC_NikE_OppD_transporters"/>
    <property type="match status" value="2"/>
</dbReference>
<gene>
    <name evidence="6" type="ORF">H0486_01975</name>
</gene>
<evidence type="ECO:0000259" key="5">
    <source>
        <dbReference type="PROSITE" id="PS50893"/>
    </source>
</evidence>
<evidence type="ECO:0000256" key="3">
    <source>
        <dbReference type="ARBA" id="ARBA00022741"/>
    </source>
</evidence>
<dbReference type="GO" id="GO:0055085">
    <property type="term" value="P:transmembrane transport"/>
    <property type="evidence" value="ECO:0007669"/>
    <property type="project" value="UniProtKB-ARBA"/>
</dbReference>
<sequence>MKTNTLLSVENLTIGFSEHNSIVPVVDHVSFTMEEGEIIGIVGESGSGKSMSSLAIMSLLPKDARVMEGKILFDGKDILTSSLEEQRALKGTHMAMIFQEPMTSFNPVLTVGAQVEEMLRLHETCDPTEYKNRTIAIMKEAGLLEAEDIYHKYPHQLSGGMRQRAMIAMAMIAGPKLLIADEPTTALDVTIQKKIIMLLKEINQRHGTAILFVSHDLGVITSICNRVLVMKDGRIVEQGIAKELFLNPKTEYTKMLIEAAPVTWMSQLMKPVKDSEDFDQEKNKDGVSVTEANRENALVSVENLNVYYREHGKRVFSSSKAKHVVKNASLQIIKGEVLGIVGESGSGKTTLAKAIAGLIRDTEGVVRWNYDGAIEGITRYNRPQMVFQDPYGSLNPSKRVDWILQEPLRIQGGYTKKERQAKVIEIIQQVGLSKEHLNRYMSQLSGGQRQRVAIAAALILNPELIILDEPVSALDVTIQAQILELLKHLQKKYHLSYLFISHDLNVVYQICNRICVMHEGEIIETRDRTEFFRNPDKEYSRLLLESTLPTEF</sequence>
<dbReference type="PROSITE" id="PS50893">
    <property type="entry name" value="ABC_TRANSPORTER_2"/>
    <property type="match status" value="2"/>
</dbReference>
<dbReference type="InterPro" id="IPR013563">
    <property type="entry name" value="Oligopep_ABC_C"/>
</dbReference>
<dbReference type="InterPro" id="IPR027417">
    <property type="entry name" value="P-loop_NTPase"/>
</dbReference>
<dbReference type="SUPFAM" id="SSF52540">
    <property type="entry name" value="P-loop containing nucleoside triphosphate hydrolases"/>
    <property type="match status" value="2"/>
</dbReference>
<dbReference type="Proteomes" id="UP000574276">
    <property type="component" value="Unassembled WGS sequence"/>
</dbReference>
<keyword evidence="2" id="KW-0813">Transport</keyword>
<dbReference type="NCBIfam" id="NF007739">
    <property type="entry name" value="PRK10419.1"/>
    <property type="match status" value="2"/>
</dbReference>
<dbReference type="InterPro" id="IPR003439">
    <property type="entry name" value="ABC_transporter-like_ATP-bd"/>
</dbReference>
<evidence type="ECO:0000313" key="7">
    <source>
        <dbReference type="Proteomes" id="UP000574276"/>
    </source>
</evidence>
<dbReference type="GO" id="GO:0005524">
    <property type="term" value="F:ATP binding"/>
    <property type="evidence" value="ECO:0007669"/>
    <property type="project" value="UniProtKB-KW"/>
</dbReference>
<evidence type="ECO:0000256" key="2">
    <source>
        <dbReference type="ARBA" id="ARBA00022448"/>
    </source>
</evidence>
<dbReference type="InterPro" id="IPR003593">
    <property type="entry name" value="AAA+_ATPase"/>
</dbReference>
<keyword evidence="7" id="KW-1185">Reference proteome</keyword>
<dbReference type="GO" id="GO:0016887">
    <property type="term" value="F:ATP hydrolysis activity"/>
    <property type="evidence" value="ECO:0007669"/>
    <property type="project" value="InterPro"/>
</dbReference>
<dbReference type="AlphaFoldDB" id="A0A839JWM2"/>
<dbReference type="EMBL" id="JACEGA010000001">
    <property type="protein sequence ID" value="MBB2181644.1"/>
    <property type="molecule type" value="Genomic_DNA"/>
</dbReference>
<comment type="caution">
    <text evidence="6">The sequence shown here is derived from an EMBL/GenBank/DDBJ whole genome shotgun (WGS) entry which is preliminary data.</text>
</comment>
<dbReference type="RefSeq" id="WP_228351413.1">
    <property type="nucleotide sequence ID" value="NZ_JACEGA010000001.1"/>
</dbReference>
<name>A0A839JWM2_9FIRM</name>
<dbReference type="SMART" id="SM00382">
    <property type="entry name" value="AAA"/>
    <property type="match status" value="2"/>
</dbReference>
<feature type="domain" description="ABC transporter" evidence="5">
    <location>
        <begin position="301"/>
        <end position="544"/>
    </location>
</feature>
<dbReference type="PANTHER" id="PTHR43776:SF8">
    <property type="entry name" value="ABC TRANSPORTER, ATP-BINDING PROTEIN"/>
    <property type="match status" value="1"/>
</dbReference>
<dbReference type="NCBIfam" id="NF008453">
    <property type="entry name" value="PRK11308.1"/>
    <property type="match status" value="2"/>
</dbReference>
<keyword evidence="3" id="KW-0547">Nucleotide-binding</keyword>
<dbReference type="GO" id="GO:0015833">
    <property type="term" value="P:peptide transport"/>
    <property type="evidence" value="ECO:0007669"/>
    <property type="project" value="InterPro"/>
</dbReference>
<accession>A0A839JWM2</accession>
<comment type="similarity">
    <text evidence="1">Belongs to the ABC transporter superfamily.</text>
</comment>
<reference evidence="6 7" key="1">
    <citation type="submission" date="2020-07" db="EMBL/GenBank/DDBJ databases">
        <title>Characterization and genome sequencing of isolate MD1, a novel member within the family Lachnospiraceae.</title>
        <authorList>
            <person name="Rettenmaier R."/>
            <person name="Di Bello L."/>
            <person name="Zinser C."/>
            <person name="Scheitz K."/>
            <person name="Liebl W."/>
            <person name="Zverlov V."/>
        </authorList>
    </citation>
    <scope>NUCLEOTIDE SEQUENCE [LARGE SCALE GENOMIC DNA]</scope>
    <source>
        <strain evidence="6 7">MD1</strain>
    </source>
</reference>
<dbReference type="InterPro" id="IPR017871">
    <property type="entry name" value="ABC_transporter-like_CS"/>
</dbReference>
<feature type="domain" description="ABC transporter" evidence="5">
    <location>
        <begin position="7"/>
        <end position="257"/>
    </location>
</feature>
<proteinExistence type="inferred from homology"/>
<organism evidence="6 7">
    <name type="scientific">Variimorphobacter saccharofermentans</name>
    <dbReference type="NCBI Taxonomy" id="2755051"/>
    <lineage>
        <taxon>Bacteria</taxon>
        <taxon>Bacillati</taxon>
        <taxon>Bacillota</taxon>
        <taxon>Clostridia</taxon>
        <taxon>Lachnospirales</taxon>
        <taxon>Lachnospiraceae</taxon>
        <taxon>Variimorphobacter</taxon>
    </lineage>
</organism>
<dbReference type="PANTHER" id="PTHR43776">
    <property type="entry name" value="TRANSPORT ATP-BINDING PROTEIN"/>
    <property type="match status" value="1"/>
</dbReference>
<keyword evidence="4 6" id="KW-0067">ATP-binding</keyword>
<evidence type="ECO:0000256" key="4">
    <source>
        <dbReference type="ARBA" id="ARBA00022840"/>
    </source>
</evidence>
<evidence type="ECO:0000313" key="6">
    <source>
        <dbReference type="EMBL" id="MBB2181644.1"/>
    </source>
</evidence>
<dbReference type="Pfam" id="PF00005">
    <property type="entry name" value="ABC_tran"/>
    <property type="match status" value="2"/>
</dbReference>
<evidence type="ECO:0000256" key="1">
    <source>
        <dbReference type="ARBA" id="ARBA00005417"/>
    </source>
</evidence>
<dbReference type="Pfam" id="PF08352">
    <property type="entry name" value="oligo_HPY"/>
    <property type="match status" value="1"/>
</dbReference>